<feature type="chain" id="PRO_5022230264" description="Secreted protein" evidence="1">
    <location>
        <begin position="25"/>
        <end position="150"/>
    </location>
</feature>
<organism evidence="2 3">
    <name type="scientific">Kitasatospora viridis</name>
    <dbReference type="NCBI Taxonomy" id="281105"/>
    <lineage>
        <taxon>Bacteria</taxon>
        <taxon>Bacillati</taxon>
        <taxon>Actinomycetota</taxon>
        <taxon>Actinomycetes</taxon>
        <taxon>Kitasatosporales</taxon>
        <taxon>Streptomycetaceae</taxon>
        <taxon>Kitasatospora</taxon>
    </lineage>
</organism>
<dbReference type="AlphaFoldDB" id="A0A561UQD5"/>
<dbReference type="Proteomes" id="UP000317940">
    <property type="component" value="Unassembled WGS sequence"/>
</dbReference>
<name>A0A561UQD5_9ACTN</name>
<keyword evidence="1" id="KW-0732">Signal</keyword>
<dbReference type="EMBL" id="VIWT01000001">
    <property type="protein sequence ID" value="TWG01561.1"/>
    <property type="molecule type" value="Genomic_DNA"/>
</dbReference>
<dbReference type="OrthoDB" id="3872474at2"/>
<accession>A0A561UQD5</accession>
<dbReference type="RefSeq" id="WP_145907911.1">
    <property type="nucleotide sequence ID" value="NZ_BAAAMZ010000007.1"/>
</dbReference>
<proteinExistence type="predicted"/>
<evidence type="ECO:0000313" key="2">
    <source>
        <dbReference type="EMBL" id="TWG01561.1"/>
    </source>
</evidence>
<sequence>MSRSLLLALGATGLALAAAAPVQAADVRPADVQPVTTCGAWALQAGLGTQVCATVTGNTVSFAGTVGLAGPPSPGTQLQPQQLDTALTAQLADGTSLDGLHQGVLFRAANVQVGPLTVTAPCGSTVHASFAVNAYPWVGAPVGVDVSISC</sequence>
<evidence type="ECO:0008006" key="4">
    <source>
        <dbReference type="Google" id="ProtNLM"/>
    </source>
</evidence>
<gene>
    <name evidence="2" type="ORF">FHX73_115462</name>
</gene>
<comment type="caution">
    <text evidence="2">The sequence shown here is derived from an EMBL/GenBank/DDBJ whole genome shotgun (WGS) entry which is preliminary data.</text>
</comment>
<feature type="signal peptide" evidence="1">
    <location>
        <begin position="1"/>
        <end position="24"/>
    </location>
</feature>
<reference evidence="2 3" key="1">
    <citation type="submission" date="2019-06" db="EMBL/GenBank/DDBJ databases">
        <title>Sequencing the genomes of 1000 actinobacteria strains.</title>
        <authorList>
            <person name="Klenk H.-P."/>
        </authorList>
    </citation>
    <scope>NUCLEOTIDE SEQUENCE [LARGE SCALE GENOMIC DNA]</scope>
    <source>
        <strain evidence="2 3">DSM 44826</strain>
    </source>
</reference>
<evidence type="ECO:0000313" key="3">
    <source>
        <dbReference type="Proteomes" id="UP000317940"/>
    </source>
</evidence>
<protein>
    <recommendedName>
        <fullName evidence="4">Secreted protein</fullName>
    </recommendedName>
</protein>
<keyword evidence="3" id="KW-1185">Reference proteome</keyword>
<evidence type="ECO:0000256" key="1">
    <source>
        <dbReference type="SAM" id="SignalP"/>
    </source>
</evidence>